<gene>
    <name evidence="3" type="ORF">OP8BY_0619</name>
</gene>
<comment type="caution">
    <text evidence="3">The sequence shown here is derived from an EMBL/GenBank/DDBJ whole genome shotgun (WGS) entry which is preliminary data.</text>
</comment>
<keyword evidence="1 3" id="KW-0315">Glutamine amidotransferase</keyword>
<name>A0A3E2BK92_9BACT</name>
<dbReference type="EMBL" id="QUAH01000012">
    <property type="protein sequence ID" value="RFT15155.1"/>
    <property type="molecule type" value="Genomic_DNA"/>
</dbReference>
<dbReference type="PANTHER" id="PTHR42824:SF1">
    <property type="entry name" value="GLUTAMINE AMIDOTRANSFERASE YAFJ-RELATED"/>
    <property type="match status" value="1"/>
</dbReference>
<dbReference type="CDD" id="cd01908">
    <property type="entry name" value="YafJ"/>
    <property type="match status" value="1"/>
</dbReference>
<accession>A0A3E2BK92</accession>
<dbReference type="AlphaFoldDB" id="A0A3E2BK92"/>
<dbReference type="Proteomes" id="UP000257323">
    <property type="component" value="Unassembled WGS sequence"/>
</dbReference>
<dbReference type="InterPro" id="IPR017932">
    <property type="entry name" value="GATase_2_dom"/>
</dbReference>
<proteinExistence type="predicted"/>
<dbReference type="InterPro" id="IPR029055">
    <property type="entry name" value="Ntn_hydrolases_N"/>
</dbReference>
<dbReference type="PANTHER" id="PTHR42824">
    <property type="entry name" value="GLUTAMINE AMIDOTRANSFERASE"/>
    <property type="match status" value="1"/>
</dbReference>
<keyword evidence="3" id="KW-0808">Transferase</keyword>
<evidence type="ECO:0000313" key="3">
    <source>
        <dbReference type="EMBL" id="RFT15155.1"/>
    </source>
</evidence>
<dbReference type="InterPro" id="IPR026869">
    <property type="entry name" value="EgtC-like"/>
</dbReference>
<sequence>MANQAVDLEFSLGRFKKYAASNRDGWGIGWYESGKTMVYKEAGLASDDPAYDQRSKEVRSKIIIAHVRRAIQGEQARVNSHPFQYENWLFAHNGSVSRESLLGWLTETYKKDINGQTDSEVYFHWILQCVREKGNVVEGIKTALAEIARTKDSNDSGGLNFLMSDGLGLYAFRFSSPGSLNYYSLYYLFRNPGDRQPSEFISKETSALVRSKSLAGERAVLVCSEKLTDENWQAIKPGQLLVVGPDLGLQTSQLLNC</sequence>
<dbReference type="Pfam" id="PF13230">
    <property type="entry name" value="GATase_4"/>
    <property type="match status" value="1"/>
</dbReference>
<dbReference type="PROSITE" id="PS51278">
    <property type="entry name" value="GATASE_TYPE_2"/>
    <property type="match status" value="1"/>
</dbReference>
<dbReference type="GO" id="GO:0016740">
    <property type="term" value="F:transferase activity"/>
    <property type="evidence" value="ECO:0007669"/>
    <property type="project" value="UniProtKB-KW"/>
</dbReference>
<evidence type="ECO:0000259" key="2">
    <source>
        <dbReference type="PROSITE" id="PS51278"/>
    </source>
</evidence>
<protein>
    <submittedName>
        <fullName evidence="3">Glutamine amidotransferases class-II</fullName>
    </submittedName>
</protein>
<evidence type="ECO:0000313" key="4">
    <source>
        <dbReference type="Proteomes" id="UP000257323"/>
    </source>
</evidence>
<dbReference type="SUPFAM" id="SSF56235">
    <property type="entry name" value="N-terminal nucleophile aminohydrolases (Ntn hydrolases)"/>
    <property type="match status" value="1"/>
</dbReference>
<feature type="domain" description="Glutamine amidotransferase type-2" evidence="2">
    <location>
        <begin position="1"/>
        <end position="246"/>
    </location>
</feature>
<evidence type="ECO:0000256" key="1">
    <source>
        <dbReference type="ARBA" id="ARBA00022962"/>
    </source>
</evidence>
<reference evidence="3 4" key="1">
    <citation type="submission" date="2018-08" db="EMBL/GenBank/DDBJ databases">
        <title>Genome analysis of the thermophilic bacterium of the candidate phylum Aminicenantes from deep subsurface aquifer revealed its physiology and ecological role.</title>
        <authorList>
            <person name="Kadnikov V.V."/>
            <person name="Mardanov A.V."/>
            <person name="Beletsky A.V."/>
            <person name="Karnachuk O.V."/>
            <person name="Ravin N.V."/>
        </authorList>
    </citation>
    <scope>NUCLEOTIDE SEQUENCE [LARGE SCALE GENOMIC DNA]</scope>
    <source>
        <strain evidence="3">BY38</strain>
    </source>
</reference>
<dbReference type="Gene3D" id="3.60.20.10">
    <property type="entry name" value="Glutamine Phosphoribosylpyrophosphate, subunit 1, domain 1"/>
    <property type="match status" value="1"/>
</dbReference>
<organism evidence="3 4">
    <name type="scientific">Candidatus Saccharicenans subterraneus</name>
    <dbReference type="NCBI Taxonomy" id="2508984"/>
    <lineage>
        <taxon>Bacteria</taxon>
        <taxon>Candidatus Aminicenantota</taxon>
        <taxon>Candidatus Aminicenantia</taxon>
        <taxon>Candidatus Aminicenantales</taxon>
        <taxon>Candidatus Saccharicenantaceae</taxon>
        <taxon>Candidatus Saccharicenans</taxon>
    </lineage>
</organism>